<proteinExistence type="predicted"/>
<name>A0AAD9WAG8_9HELO</name>
<feature type="compositionally biased region" description="Basic and acidic residues" evidence="1">
    <location>
        <begin position="38"/>
        <end position="53"/>
    </location>
</feature>
<dbReference type="Proteomes" id="UP001285354">
    <property type="component" value="Unassembled WGS sequence"/>
</dbReference>
<feature type="compositionally biased region" description="Basic residues" evidence="1">
    <location>
        <begin position="377"/>
        <end position="395"/>
    </location>
</feature>
<gene>
    <name evidence="2" type="ORF">QTJ16_006160</name>
</gene>
<evidence type="ECO:0000313" key="3">
    <source>
        <dbReference type="Proteomes" id="UP001285354"/>
    </source>
</evidence>
<protein>
    <submittedName>
        <fullName evidence="2">Uncharacterized protein</fullName>
    </submittedName>
</protein>
<sequence length="745" mass="81852">MPARSSTKDSLPAGKGAVSRPCQYSFGPGGEGPTNLPPEKKSSNVKVSPDKVVKTPSKTGSFKSSWMKKAGSKGQPSLQPEINDDDEYFADSSAVKRSKTKARASAVKFEKSKIVSGTDEPATSGGKENAEADEGEEEERHARTHKYAYMDEEGKIGTYYRTIQEAELAMENSRKMREASGDGSKSTKSIGRVITRGLVLWHRKISASPSSSRIAKAKIVCTGPRMIEKLLLCLQYECHKAQINLPWDKAVHRLNVGSSGTSALQHLSKTRDQLTMEGHMTPPALGRNTADNPATLRGFTRDMEAECANANRAVRWSEEVIHPKKNLDDSGIIKGSGNYRGNPKEDRVQAIKNQAGENGSRIRIPAEVIAEAAAAKAARKGPKRAYKRRAPKAKKEKTPELGSDDEIDPTELNSDDEYHPSHKKGSGGRTSRFNNEDPFASPTPKSSMRKTSRKNRRPSLIMKLSVSSESAKQKLQLDEGPANSQHTIESQSALQSDYFRGTDETLSGALLHATDTDGNSRSALAHTSGTVGEFGKLSSEPFNYQGKEIHGEMHEYMAAIMDGSDPLQNGTEYISNLWDRPQNDPQAVVVVSDDDFESLIKFGKHEEPLNEELAILRNSSGIDSFQVSGGQMEVDIDGHDEDVADDDGMMQSNYGGDQVENSFIQDTPSFGSSMHHHQNHASGDTFNQDIVNQDDNQPYAEVNEYGGTMDERAESPSHFEMYTRLYNGTYDLQDEMARAAESFER</sequence>
<feature type="region of interest" description="Disordered" evidence="1">
    <location>
        <begin position="374"/>
        <end position="491"/>
    </location>
</feature>
<dbReference type="EMBL" id="JAUBYV010000010">
    <property type="protein sequence ID" value="KAK2624210.1"/>
    <property type="molecule type" value="Genomic_DNA"/>
</dbReference>
<reference evidence="2" key="1">
    <citation type="submission" date="2023-06" db="EMBL/GenBank/DDBJ databases">
        <title>Draft genome of Marssonina rosae.</title>
        <authorList>
            <person name="Cheng Q."/>
        </authorList>
    </citation>
    <scope>NUCLEOTIDE SEQUENCE</scope>
    <source>
        <strain evidence="2">R4</strain>
    </source>
</reference>
<feature type="compositionally biased region" description="Polar residues" evidence="1">
    <location>
        <begin position="482"/>
        <end position="491"/>
    </location>
</feature>
<keyword evidence="3" id="KW-1185">Reference proteome</keyword>
<accession>A0AAD9WAG8</accession>
<dbReference type="AlphaFoldDB" id="A0AAD9WAG8"/>
<evidence type="ECO:0000256" key="1">
    <source>
        <dbReference type="SAM" id="MobiDB-lite"/>
    </source>
</evidence>
<feature type="region of interest" description="Disordered" evidence="1">
    <location>
        <begin position="671"/>
        <end position="691"/>
    </location>
</feature>
<feature type="region of interest" description="Disordered" evidence="1">
    <location>
        <begin position="1"/>
        <end position="143"/>
    </location>
</feature>
<organism evidence="2 3">
    <name type="scientific">Diplocarpon rosae</name>
    <dbReference type="NCBI Taxonomy" id="946125"/>
    <lineage>
        <taxon>Eukaryota</taxon>
        <taxon>Fungi</taxon>
        <taxon>Dikarya</taxon>
        <taxon>Ascomycota</taxon>
        <taxon>Pezizomycotina</taxon>
        <taxon>Leotiomycetes</taxon>
        <taxon>Helotiales</taxon>
        <taxon>Drepanopezizaceae</taxon>
        <taxon>Diplocarpon</taxon>
    </lineage>
</organism>
<feature type="compositionally biased region" description="Basic residues" evidence="1">
    <location>
        <begin position="447"/>
        <end position="457"/>
    </location>
</feature>
<comment type="caution">
    <text evidence="2">The sequence shown here is derived from an EMBL/GenBank/DDBJ whole genome shotgun (WGS) entry which is preliminary data.</text>
</comment>
<feature type="compositionally biased region" description="Acidic residues" evidence="1">
    <location>
        <begin position="402"/>
        <end position="415"/>
    </location>
</feature>
<feature type="compositionally biased region" description="Polar residues" evidence="1">
    <location>
        <begin position="680"/>
        <end position="691"/>
    </location>
</feature>
<evidence type="ECO:0000313" key="2">
    <source>
        <dbReference type="EMBL" id="KAK2624210.1"/>
    </source>
</evidence>